<dbReference type="GO" id="GO:0009653">
    <property type="term" value="P:anatomical structure morphogenesis"/>
    <property type="evidence" value="ECO:0007669"/>
    <property type="project" value="TreeGrafter"/>
</dbReference>
<dbReference type="SUPFAM" id="SSF46785">
    <property type="entry name" value="Winged helix' DNA-binding domain"/>
    <property type="match status" value="1"/>
</dbReference>
<dbReference type="RefSeq" id="XP_015515965.2">
    <property type="nucleotide sequence ID" value="XM_015660479.2"/>
</dbReference>
<dbReference type="InterPro" id="IPR030456">
    <property type="entry name" value="TF_fork_head_CS_2"/>
</dbReference>
<evidence type="ECO:0000256" key="2">
    <source>
        <dbReference type="ARBA" id="ARBA00023242"/>
    </source>
</evidence>
<dbReference type="Gene3D" id="1.10.10.10">
    <property type="entry name" value="Winged helix-like DNA-binding domain superfamily/Winged helix DNA-binding domain"/>
    <property type="match status" value="1"/>
</dbReference>
<feature type="domain" description="Fork-head" evidence="5">
    <location>
        <begin position="182"/>
        <end position="276"/>
    </location>
</feature>
<evidence type="ECO:0000259" key="5">
    <source>
        <dbReference type="PROSITE" id="PS50039"/>
    </source>
</evidence>
<feature type="compositionally biased region" description="Low complexity" evidence="4">
    <location>
        <begin position="52"/>
        <end position="67"/>
    </location>
</feature>
<dbReference type="GO" id="GO:0030154">
    <property type="term" value="P:cell differentiation"/>
    <property type="evidence" value="ECO:0007669"/>
    <property type="project" value="TreeGrafter"/>
</dbReference>
<evidence type="ECO:0000313" key="6">
    <source>
        <dbReference type="Proteomes" id="UP000829291"/>
    </source>
</evidence>
<organism evidence="7">
    <name type="scientific">Neodiprion lecontei</name>
    <name type="common">Redheaded pine sawfly</name>
    <dbReference type="NCBI Taxonomy" id="441921"/>
    <lineage>
        <taxon>Eukaryota</taxon>
        <taxon>Metazoa</taxon>
        <taxon>Ecdysozoa</taxon>
        <taxon>Arthropoda</taxon>
        <taxon>Hexapoda</taxon>
        <taxon>Insecta</taxon>
        <taxon>Pterygota</taxon>
        <taxon>Neoptera</taxon>
        <taxon>Endopterygota</taxon>
        <taxon>Hymenoptera</taxon>
        <taxon>Tenthredinoidea</taxon>
        <taxon>Diprionidae</taxon>
        <taxon>Diprioninae</taxon>
        <taxon>Neodiprion</taxon>
    </lineage>
</organism>
<dbReference type="PANTHER" id="PTHR11829:SF402">
    <property type="entry name" value="FORK HEAD DOMAIN-CONTAINING PROTEIN FD3-RELATED"/>
    <property type="match status" value="1"/>
</dbReference>
<dbReference type="PRINTS" id="PR00053">
    <property type="entry name" value="FORKHEAD"/>
</dbReference>
<dbReference type="InterPro" id="IPR036390">
    <property type="entry name" value="WH_DNA-bd_sf"/>
</dbReference>
<feature type="region of interest" description="Disordered" evidence="4">
    <location>
        <begin position="113"/>
        <end position="175"/>
    </location>
</feature>
<feature type="DNA-binding region" description="Fork-head" evidence="3">
    <location>
        <begin position="182"/>
        <end position="276"/>
    </location>
</feature>
<comment type="subcellular location">
    <subcellularLocation>
        <location evidence="3">Nucleus</location>
    </subcellularLocation>
</comment>
<keyword evidence="6" id="KW-1185">Reference proteome</keyword>
<dbReference type="GO" id="GO:0000981">
    <property type="term" value="F:DNA-binding transcription factor activity, RNA polymerase II-specific"/>
    <property type="evidence" value="ECO:0007669"/>
    <property type="project" value="TreeGrafter"/>
</dbReference>
<dbReference type="KEGG" id="nlo:107221479"/>
<dbReference type="PROSITE" id="PS00658">
    <property type="entry name" value="FORK_HEAD_2"/>
    <property type="match status" value="1"/>
</dbReference>
<dbReference type="PROSITE" id="PS50039">
    <property type="entry name" value="FORK_HEAD_3"/>
    <property type="match status" value="1"/>
</dbReference>
<dbReference type="InterPro" id="IPR050211">
    <property type="entry name" value="FOX_domain-containing"/>
</dbReference>
<dbReference type="GO" id="GO:0005634">
    <property type="term" value="C:nucleus"/>
    <property type="evidence" value="ECO:0007669"/>
    <property type="project" value="UniProtKB-SubCell"/>
</dbReference>
<evidence type="ECO:0000256" key="3">
    <source>
        <dbReference type="PROSITE-ProRule" id="PRU00089"/>
    </source>
</evidence>
<dbReference type="InParanoid" id="A0A6J0BMZ8"/>
<dbReference type="InterPro" id="IPR036388">
    <property type="entry name" value="WH-like_DNA-bd_sf"/>
</dbReference>
<evidence type="ECO:0000256" key="4">
    <source>
        <dbReference type="SAM" id="MobiDB-lite"/>
    </source>
</evidence>
<evidence type="ECO:0000256" key="1">
    <source>
        <dbReference type="ARBA" id="ARBA00023125"/>
    </source>
</evidence>
<dbReference type="Proteomes" id="UP000829291">
    <property type="component" value="Chromosome 5"/>
</dbReference>
<sequence length="429" mass="46883">MQNPESIGIGQSGLLSSIMCKGCNVDKSPKSLNEAIVDGSSLSKSEIGAVFPSVSPVSPVSRSAAPRYNRNSQKKPYEQMPRLNATAAVSGCRLSGSGQIIPGMQEWNLRLDQGSDKDSESSTSGVVDPVLQSPQGKNEASRTPPRHRNRQKKPYAPTATTKPGQGSPPYAGEGYPSSPMIKPAYSYIALITMAILQSPEKKLTLSGICEFISNRFPYYREKFPAWQNSIRHNLSLNDCFLKIPREPGNPGKGNYWTLDPDAEDMFDNGSFLRRRKRYKRPPPHYIRDRAMMAFAICNERGAACAAADIPGALPYPAYLSPIPGLSLLEFAPGALEALKFRFLDPPAPLYKPVPISAPPIREINPPPRTVMSQVPAVVQEKKGNFSIEALIGDQPTSEQSNGWVLDLRQPADGCKIRRAGQASAFSRVR</sequence>
<dbReference type="OrthoDB" id="5402974at2759"/>
<reference evidence="7" key="1">
    <citation type="submission" date="2025-08" db="UniProtKB">
        <authorList>
            <consortium name="RefSeq"/>
        </authorList>
    </citation>
    <scope>IDENTIFICATION</scope>
    <source>
        <tissue evidence="7">Thorax and Abdomen</tissue>
    </source>
</reference>
<dbReference type="PANTHER" id="PTHR11829">
    <property type="entry name" value="FORKHEAD BOX PROTEIN"/>
    <property type="match status" value="1"/>
</dbReference>
<dbReference type="GeneID" id="107221479"/>
<feature type="compositionally biased region" description="Basic residues" evidence="4">
    <location>
        <begin position="144"/>
        <end position="153"/>
    </location>
</feature>
<feature type="region of interest" description="Disordered" evidence="4">
    <location>
        <begin position="52"/>
        <end position="82"/>
    </location>
</feature>
<dbReference type="Pfam" id="PF00250">
    <property type="entry name" value="Forkhead"/>
    <property type="match status" value="1"/>
</dbReference>
<evidence type="ECO:0000313" key="7">
    <source>
        <dbReference type="RefSeq" id="XP_015515965.2"/>
    </source>
</evidence>
<dbReference type="GO" id="GO:0000978">
    <property type="term" value="F:RNA polymerase II cis-regulatory region sequence-specific DNA binding"/>
    <property type="evidence" value="ECO:0007669"/>
    <property type="project" value="TreeGrafter"/>
</dbReference>
<keyword evidence="2 3" id="KW-0539">Nucleus</keyword>
<gene>
    <name evidence="7" type="primary">LOC107221479</name>
</gene>
<dbReference type="SMART" id="SM00339">
    <property type="entry name" value="FH"/>
    <property type="match status" value="1"/>
</dbReference>
<protein>
    <submittedName>
        <fullName evidence="7">Forkhead box protein D1</fullName>
    </submittedName>
</protein>
<dbReference type="AlphaFoldDB" id="A0A6J0BMZ8"/>
<proteinExistence type="predicted"/>
<accession>A0A6J0BMZ8</accession>
<name>A0A6J0BMZ8_NEOLC</name>
<keyword evidence="1 3" id="KW-0238">DNA-binding</keyword>
<dbReference type="InterPro" id="IPR001766">
    <property type="entry name" value="Fork_head_dom"/>
</dbReference>